<comment type="caution">
    <text evidence="1">The sequence shown here is derived from an EMBL/GenBank/DDBJ whole genome shotgun (WGS) entry which is preliminary data.</text>
</comment>
<feature type="non-terminal residue" evidence="1">
    <location>
        <position position="1"/>
    </location>
</feature>
<sequence>YNGKHYKQLHGTAMGSPVSVVVAEIVMQNIEEQALATYTRTVPLWLRYVVDTFTAVHKDGIVDFHEHLNRQNADIQFTKEIEENDKIPSLDCLVTRDNNKLKATIYRKPTHTDRLLDQSSYNPTCHK</sequence>
<dbReference type="PANTHER" id="PTHR21301:SF10">
    <property type="entry name" value="REVERSE TRANSCRIPTASE DOMAIN-CONTAINING PROTEIN"/>
    <property type="match status" value="1"/>
</dbReference>
<name>A0ABN8QEG1_9CNID</name>
<keyword evidence="2" id="KW-1185">Reference proteome</keyword>
<accession>A0ABN8QEG1</accession>
<proteinExistence type="predicted"/>
<feature type="non-terminal residue" evidence="1">
    <location>
        <position position="127"/>
    </location>
</feature>
<evidence type="ECO:0000313" key="2">
    <source>
        <dbReference type="Proteomes" id="UP001159427"/>
    </source>
</evidence>
<protein>
    <submittedName>
        <fullName evidence="1">Uncharacterized protein</fullName>
    </submittedName>
</protein>
<gene>
    <name evidence="1" type="ORF">PEVE_00003500</name>
</gene>
<dbReference type="EMBL" id="CALNXI010001208">
    <property type="protein sequence ID" value="CAH3160189.1"/>
    <property type="molecule type" value="Genomic_DNA"/>
</dbReference>
<dbReference type="Proteomes" id="UP001159427">
    <property type="component" value="Unassembled WGS sequence"/>
</dbReference>
<organism evidence="1 2">
    <name type="scientific">Porites evermanni</name>
    <dbReference type="NCBI Taxonomy" id="104178"/>
    <lineage>
        <taxon>Eukaryota</taxon>
        <taxon>Metazoa</taxon>
        <taxon>Cnidaria</taxon>
        <taxon>Anthozoa</taxon>
        <taxon>Hexacorallia</taxon>
        <taxon>Scleractinia</taxon>
        <taxon>Fungiina</taxon>
        <taxon>Poritidae</taxon>
        <taxon>Porites</taxon>
    </lineage>
</organism>
<reference evidence="1 2" key="1">
    <citation type="submission" date="2022-05" db="EMBL/GenBank/DDBJ databases">
        <authorList>
            <consortium name="Genoscope - CEA"/>
            <person name="William W."/>
        </authorList>
    </citation>
    <scope>NUCLEOTIDE SEQUENCE [LARGE SCALE GENOMIC DNA]</scope>
</reference>
<dbReference type="PANTHER" id="PTHR21301">
    <property type="entry name" value="REVERSE TRANSCRIPTASE"/>
    <property type="match status" value="1"/>
</dbReference>
<evidence type="ECO:0000313" key="1">
    <source>
        <dbReference type="EMBL" id="CAH3160189.1"/>
    </source>
</evidence>